<gene>
    <name evidence="3" type="ORF">ASJ30_14900</name>
</gene>
<dbReference type="CDD" id="cd18032">
    <property type="entry name" value="DEXHc_RE_I_III_res"/>
    <property type="match status" value="1"/>
</dbReference>
<dbReference type="Pfam" id="PF13643">
    <property type="entry name" value="DUF4145"/>
    <property type="match status" value="1"/>
</dbReference>
<keyword evidence="3" id="KW-0540">Nuclease</keyword>
<proteinExistence type="predicted"/>
<dbReference type="PROSITE" id="PS51192">
    <property type="entry name" value="HELICASE_ATP_BIND_1"/>
    <property type="match status" value="1"/>
</dbReference>
<dbReference type="PANTHER" id="PTHR47396:SF1">
    <property type="entry name" value="ATP-DEPENDENT HELICASE IRC3-RELATED"/>
    <property type="match status" value="1"/>
</dbReference>
<dbReference type="Pfam" id="PF08463">
    <property type="entry name" value="EcoEI_R_C"/>
    <property type="match status" value="1"/>
</dbReference>
<dbReference type="Proteomes" id="UP000182938">
    <property type="component" value="Chromosome"/>
</dbReference>
<feature type="coiled-coil region" evidence="1">
    <location>
        <begin position="169"/>
        <end position="203"/>
    </location>
</feature>
<dbReference type="InterPro" id="IPR025285">
    <property type="entry name" value="DUF4145"/>
</dbReference>
<accession>A0A1L3MJV9</accession>
<organism evidence="3 4">
    <name type="scientific">Janibacter indicus</name>
    <dbReference type="NCBI Taxonomy" id="857417"/>
    <lineage>
        <taxon>Bacteria</taxon>
        <taxon>Bacillati</taxon>
        <taxon>Actinomycetota</taxon>
        <taxon>Actinomycetes</taxon>
        <taxon>Micrococcales</taxon>
        <taxon>Intrasporangiaceae</taxon>
        <taxon>Janibacter</taxon>
    </lineage>
</organism>
<dbReference type="Pfam" id="PF04851">
    <property type="entry name" value="ResIII"/>
    <property type="match status" value="1"/>
</dbReference>
<reference evidence="3 4" key="1">
    <citation type="submission" date="2015-11" db="EMBL/GenBank/DDBJ databases">
        <authorList>
            <person name="Zhang Y."/>
            <person name="Guo Z."/>
        </authorList>
    </citation>
    <scope>NUCLEOTIDE SEQUENCE [LARGE SCALE GENOMIC DNA]</scope>
    <source>
        <strain evidence="3 4">YFY001</strain>
    </source>
</reference>
<dbReference type="Gene3D" id="3.40.50.300">
    <property type="entry name" value="P-loop containing nucleotide triphosphate hydrolases"/>
    <property type="match status" value="2"/>
</dbReference>
<dbReference type="SMART" id="SM00487">
    <property type="entry name" value="DEXDc"/>
    <property type="match status" value="1"/>
</dbReference>
<dbReference type="GO" id="GO:0004519">
    <property type="term" value="F:endonuclease activity"/>
    <property type="evidence" value="ECO:0007669"/>
    <property type="project" value="UniProtKB-KW"/>
</dbReference>
<keyword evidence="1" id="KW-0175">Coiled coil</keyword>
<evidence type="ECO:0000313" key="4">
    <source>
        <dbReference type="Proteomes" id="UP000182938"/>
    </source>
</evidence>
<dbReference type="CDD" id="cd18799">
    <property type="entry name" value="SF2_C_EcoAI-like"/>
    <property type="match status" value="1"/>
</dbReference>
<keyword evidence="3" id="KW-0378">Hydrolase</keyword>
<dbReference type="GO" id="GO:0005829">
    <property type="term" value="C:cytosol"/>
    <property type="evidence" value="ECO:0007669"/>
    <property type="project" value="TreeGrafter"/>
</dbReference>
<dbReference type="Pfam" id="PF00271">
    <property type="entry name" value="Helicase_C"/>
    <property type="match status" value="1"/>
</dbReference>
<dbReference type="AlphaFoldDB" id="A0A1L3MJV9"/>
<dbReference type="InterPro" id="IPR006935">
    <property type="entry name" value="Helicase/UvrB_N"/>
</dbReference>
<evidence type="ECO:0000313" key="3">
    <source>
        <dbReference type="EMBL" id="APH02673.1"/>
    </source>
</evidence>
<protein>
    <submittedName>
        <fullName evidence="3">Restriction endonuclease subunit R</fullName>
    </submittedName>
</protein>
<sequence>MSNFAFIKATWPAIHANCHHAESYLTTDPRTACFYARRAAEELVGHLYDLMSLPTPYKNDLAARTNDPAFKAKTGPAITQKLNLIRKLGNTAVHDATEIPAHAALTSLRELHHVVIWAAFRYSTTPDDVPTGSHFDPALAQKSAPLSRDELVKLAAKVKASDEAHAAELAAKDELAAAQAAEIEELKAQVAAAQAAKTQTVDDHDYDEARTRRDIIDQMLHEAGWPLADPQDREYEVSGMPNSTGVGYVDYVLWGADGLPLAVVEAKRTTKDAAIGQQQAKLYADCLEAKFGRRPVILYTNGHQQWLWDDAAGYPPRTISGYLTRDELELMIARRSTRRPLATEPINTEVAGRPYQARAIKAVGAAFDGKQREALLVMATGSGKTRTTIALVQQLMAAGWVKRVLFLADRTALVNQAARAFTEHLPEVATVNLVTERRGEGRVYVSTYPTMMNLINELSDDPDPSSVKRTFGPGYFDLVVIDEAHRSVYAKYGAIFDWFDGLLVGLTATPKDEVDHNTYRLFQLEDGVPTDAYSLDEAVADGYLVPPKGVSVGTKFLRQGIRYVDLTEEERDRWDELDWGEDGAPTEVGAEEINRFLFNEDTVDKVLATLMSDGYKVAGGDRLGKTIIFAKSQQHADFIQQRFDIAWPEYGGHFARTITHGTPYAQSLIDDFATPGKAPHIAISVDLLDTGIDVPEIVNLVFFKVVRSKSKFWQMIGRGTRLCPDLYGPGQDKQDFLVFDFCGNLEFFQQDLPGSEGSIQKSLAQRLFEARVGLITALDQAKGDSSLRASAADLLHQVVAGMNLDNFIVRPHREWVERYAERGAWDELTPEEAGSVVDQLAGLPSATSDDDEDAKRFDLVVLRRQLADLEGDTVLAERLREVVQQVAVALLGKTAIPSVAARAELLEDVAGDEWWVDVTLQMLEQMRLKLRALVRLVEKTKRNPVYTDFADELGEATEVPLPGTTPGTDMERFRAKASAYLRAHESNIALQRLRRNRQLTEGDLSALEEMLLESGAGAAADVERAAEESHGLGLFVRSLVGLDREAAKEAFGGYLDGARFDVHQVRFVELIVDELTLNGNMEPGRLYESPYTDHAPTGPDDLFEESAIDDIVGILREVESRAQPMGA</sequence>
<keyword evidence="4" id="KW-1185">Reference proteome</keyword>
<dbReference type="GO" id="GO:0005524">
    <property type="term" value="F:ATP binding"/>
    <property type="evidence" value="ECO:0007669"/>
    <property type="project" value="InterPro"/>
</dbReference>
<name>A0A1L3MJV9_9MICO</name>
<evidence type="ECO:0000259" key="2">
    <source>
        <dbReference type="PROSITE" id="PS51192"/>
    </source>
</evidence>
<dbReference type="InterPro" id="IPR013670">
    <property type="entry name" value="EcoEI_R_C_dom"/>
</dbReference>
<dbReference type="InterPro" id="IPR050742">
    <property type="entry name" value="Helicase_Restrict-Modif_Enz"/>
</dbReference>
<dbReference type="InterPro" id="IPR014001">
    <property type="entry name" value="Helicase_ATP-bd"/>
</dbReference>
<dbReference type="GO" id="GO:0016787">
    <property type="term" value="F:hydrolase activity"/>
    <property type="evidence" value="ECO:0007669"/>
    <property type="project" value="InterPro"/>
</dbReference>
<dbReference type="SUPFAM" id="SSF52540">
    <property type="entry name" value="P-loop containing nucleoside triphosphate hydrolases"/>
    <property type="match status" value="1"/>
</dbReference>
<evidence type="ECO:0000256" key="1">
    <source>
        <dbReference type="SAM" id="Coils"/>
    </source>
</evidence>
<dbReference type="GO" id="GO:0006304">
    <property type="term" value="P:DNA modification"/>
    <property type="evidence" value="ECO:0007669"/>
    <property type="project" value="InterPro"/>
</dbReference>
<dbReference type="RefSeq" id="WP_072625811.1">
    <property type="nucleotide sequence ID" value="NZ_CP013290.1"/>
</dbReference>
<dbReference type="PANTHER" id="PTHR47396">
    <property type="entry name" value="TYPE I RESTRICTION ENZYME ECOKI R PROTEIN"/>
    <property type="match status" value="1"/>
</dbReference>
<dbReference type="GO" id="GO:0003677">
    <property type="term" value="F:DNA binding"/>
    <property type="evidence" value="ECO:0007669"/>
    <property type="project" value="InterPro"/>
</dbReference>
<keyword evidence="3" id="KW-0255">Endonuclease</keyword>
<dbReference type="REBASE" id="174172">
    <property type="entry name" value="JteJYFY1ORF14900P"/>
</dbReference>
<dbReference type="InterPro" id="IPR027417">
    <property type="entry name" value="P-loop_NTPase"/>
</dbReference>
<dbReference type="KEGG" id="jte:ASJ30_14900"/>
<dbReference type="Gene3D" id="3.90.1570.30">
    <property type="match status" value="1"/>
</dbReference>
<dbReference type="InterPro" id="IPR001650">
    <property type="entry name" value="Helicase_C-like"/>
</dbReference>
<feature type="domain" description="Helicase ATP-binding" evidence="2">
    <location>
        <begin position="365"/>
        <end position="528"/>
    </location>
</feature>
<dbReference type="EMBL" id="CP013290">
    <property type="protein sequence ID" value="APH02673.1"/>
    <property type="molecule type" value="Genomic_DNA"/>
</dbReference>